<dbReference type="GO" id="GO:0046872">
    <property type="term" value="F:metal ion binding"/>
    <property type="evidence" value="ECO:0007669"/>
    <property type="project" value="UniProtKB-KW"/>
</dbReference>
<feature type="binding site" evidence="5">
    <location>
        <position position="137"/>
    </location>
    <ligand>
        <name>a divalent metal cation</name>
        <dbReference type="ChEBI" id="CHEBI:60240"/>
        <label>2</label>
    </ligand>
</feature>
<dbReference type="PROSITE" id="PS01091">
    <property type="entry name" value="TATD_3"/>
    <property type="match status" value="1"/>
</dbReference>
<evidence type="ECO:0000256" key="3">
    <source>
        <dbReference type="ARBA" id="ARBA00022801"/>
    </source>
</evidence>
<feature type="binding site" evidence="5">
    <location>
        <position position="160"/>
    </location>
    <ligand>
        <name>a divalent metal cation</name>
        <dbReference type="ChEBI" id="CHEBI:60240"/>
        <label>2</label>
    </ligand>
</feature>
<dbReference type="InterPro" id="IPR018228">
    <property type="entry name" value="DNase_TatD-rel_CS"/>
</dbReference>
<evidence type="ECO:0000313" key="8">
    <source>
        <dbReference type="WBParaSite" id="MBELARI_LOCUS19153"/>
    </source>
</evidence>
<evidence type="ECO:0000256" key="4">
    <source>
        <dbReference type="ARBA" id="ARBA00093287"/>
    </source>
</evidence>
<organism evidence="6 8">
    <name type="scientific">Mesorhabditis belari</name>
    <dbReference type="NCBI Taxonomy" id="2138241"/>
    <lineage>
        <taxon>Eukaryota</taxon>
        <taxon>Metazoa</taxon>
        <taxon>Ecdysozoa</taxon>
        <taxon>Nematoda</taxon>
        <taxon>Chromadorea</taxon>
        <taxon>Rhabditida</taxon>
        <taxon>Rhabditina</taxon>
        <taxon>Rhabditomorpha</taxon>
        <taxon>Rhabditoidea</taxon>
        <taxon>Rhabditidae</taxon>
        <taxon>Mesorhabditinae</taxon>
        <taxon>Mesorhabditis</taxon>
    </lineage>
</organism>
<dbReference type="PANTHER" id="PTHR46317:SF1">
    <property type="entry name" value="HYDROLASE, TATD FAMILY"/>
    <property type="match status" value="1"/>
</dbReference>
<dbReference type="PIRSF" id="PIRSF005902">
    <property type="entry name" value="DNase_TatD"/>
    <property type="match status" value="1"/>
</dbReference>
<evidence type="ECO:0000256" key="2">
    <source>
        <dbReference type="ARBA" id="ARBA00022723"/>
    </source>
</evidence>
<feature type="binding site" evidence="5">
    <location>
        <position position="5"/>
    </location>
    <ligand>
        <name>a divalent metal cation</name>
        <dbReference type="ChEBI" id="CHEBI:60240"/>
        <label>1</label>
    </ligand>
</feature>
<dbReference type="Pfam" id="PF01026">
    <property type="entry name" value="TatD_DNase"/>
    <property type="match status" value="1"/>
</dbReference>
<comment type="similarity">
    <text evidence="1">Belongs to the metallo-dependent hydrolases superfamily. TatD-type hydrolase family.</text>
</comment>
<sequence>MIDCHAHLVDKKFKNDIDEVIEKAKEARVSKVVVVPEWPSQFDAVFELFARHPDFIVPSLGLHPIRKNHKGVNREELKELEAALEKYKGLVKCIGEVGLDYTVTLWKIDEDSMQAMRDVLKEETRLALLYDLPMTVHSRTAHKETIALLIENGAKRVAMHAFGGTPEEAKHGVEHGFYFSIPPSFSINDQGAALVASIPLENLLLETDSPVLGPVKGERNVPANLIASAKFIAKVKNLSEINVIEATSANARKLFRL</sequence>
<dbReference type="Proteomes" id="UP000887575">
    <property type="component" value="Unassembled WGS sequence"/>
</dbReference>
<keyword evidence="3" id="KW-0378">Hydrolase</keyword>
<evidence type="ECO:0000256" key="1">
    <source>
        <dbReference type="ARBA" id="ARBA00009275"/>
    </source>
</evidence>
<protein>
    <submittedName>
        <fullName evidence="7 8">Uncharacterized protein</fullName>
    </submittedName>
</protein>
<feature type="binding site" evidence="5">
    <location>
        <position position="96"/>
    </location>
    <ligand>
        <name>a divalent metal cation</name>
        <dbReference type="ChEBI" id="CHEBI:60240"/>
        <label>1</label>
    </ligand>
</feature>
<dbReference type="PANTHER" id="PTHR46317">
    <property type="entry name" value="HYDROLASE OF PHP SUPERFAMILY-RELATED PROTEIN"/>
    <property type="match status" value="1"/>
</dbReference>
<proteinExistence type="inferred from homology"/>
<accession>A0AAF3EYA4</accession>
<feature type="binding site" evidence="5">
    <location>
        <position position="7"/>
    </location>
    <ligand>
        <name>a divalent metal cation</name>
        <dbReference type="ChEBI" id="CHEBI:60240"/>
        <label>1</label>
    </ligand>
</feature>
<evidence type="ECO:0000313" key="6">
    <source>
        <dbReference type="Proteomes" id="UP000887575"/>
    </source>
</evidence>
<dbReference type="WBParaSite" id="MBELARI_LOCUS19153">
    <property type="protein sequence ID" value="MBELARI_LOCUS19153"/>
    <property type="gene ID" value="MBELARI_LOCUS19153"/>
</dbReference>
<dbReference type="SUPFAM" id="SSF51556">
    <property type="entry name" value="Metallo-dependent hydrolases"/>
    <property type="match status" value="1"/>
</dbReference>
<dbReference type="AlphaFoldDB" id="A0AAF3EYA4"/>
<dbReference type="CDD" id="cd01310">
    <property type="entry name" value="TatD_DNAse"/>
    <property type="match status" value="1"/>
</dbReference>
<dbReference type="Gene3D" id="3.20.20.140">
    <property type="entry name" value="Metal-dependent hydrolases"/>
    <property type="match status" value="1"/>
</dbReference>
<dbReference type="InterPro" id="IPR032466">
    <property type="entry name" value="Metal_Hydrolase"/>
</dbReference>
<evidence type="ECO:0000256" key="5">
    <source>
        <dbReference type="PIRSR" id="PIRSR005902-1"/>
    </source>
</evidence>
<name>A0AAF3EYA4_9BILA</name>
<keyword evidence="6" id="KW-1185">Reference proteome</keyword>
<reference evidence="7 8" key="1">
    <citation type="submission" date="2024-02" db="UniProtKB">
        <authorList>
            <consortium name="WormBaseParasite"/>
        </authorList>
    </citation>
    <scope>IDENTIFICATION</scope>
</reference>
<evidence type="ECO:0000313" key="7">
    <source>
        <dbReference type="WBParaSite" id="MBELARI_LOCUS1671"/>
    </source>
</evidence>
<feature type="binding site" evidence="5">
    <location>
        <position position="208"/>
    </location>
    <ligand>
        <name>a divalent metal cation</name>
        <dbReference type="ChEBI" id="CHEBI:60240"/>
        <label>1</label>
    </ligand>
</feature>
<dbReference type="WBParaSite" id="MBELARI_LOCUS1671">
    <property type="protein sequence ID" value="MBELARI_LOCUS1671"/>
    <property type="gene ID" value="MBELARI_LOCUS1671"/>
</dbReference>
<comment type="function">
    <text evidence="4">Exhibits 3'-exonuclease activities and apurinic/apyrimidinic (AP) endonuclease (in vitro). Show preferential AP endonuclease activity on double-stranded DNA substrates and 3'- exonuclease activity on single-stranded DNA.</text>
</comment>
<dbReference type="GO" id="GO:0016788">
    <property type="term" value="F:hydrolase activity, acting on ester bonds"/>
    <property type="evidence" value="ECO:0007669"/>
    <property type="project" value="InterPro"/>
</dbReference>
<keyword evidence="2 5" id="KW-0479">Metal-binding</keyword>
<dbReference type="InterPro" id="IPR001130">
    <property type="entry name" value="TatD-like"/>
</dbReference>